<dbReference type="EMBL" id="FUYR01000003">
    <property type="protein sequence ID" value="SKB82749.1"/>
    <property type="molecule type" value="Genomic_DNA"/>
</dbReference>
<gene>
    <name evidence="2" type="ORF">SAMN05661099_2966</name>
</gene>
<dbReference type="RefSeq" id="WP_079703478.1">
    <property type="nucleotide sequence ID" value="NZ_FUYR01000003.1"/>
</dbReference>
<dbReference type="Proteomes" id="UP000189981">
    <property type="component" value="Unassembled WGS sequence"/>
</dbReference>
<keyword evidence="1" id="KW-0472">Membrane</keyword>
<evidence type="ECO:0000313" key="3">
    <source>
        <dbReference type="Proteomes" id="UP000189981"/>
    </source>
</evidence>
<feature type="transmembrane region" description="Helical" evidence="1">
    <location>
        <begin position="27"/>
        <end position="43"/>
    </location>
</feature>
<accession>A0A1T5EFU4</accession>
<name>A0A1T5EFU4_9SPHI</name>
<keyword evidence="3" id="KW-1185">Reference proteome</keyword>
<dbReference type="AlphaFoldDB" id="A0A1T5EFU4"/>
<protein>
    <submittedName>
        <fullName evidence="2">Uncharacterized protein</fullName>
    </submittedName>
</protein>
<organism evidence="2 3">
    <name type="scientific">Daejeonella lutea</name>
    <dbReference type="NCBI Taxonomy" id="572036"/>
    <lineage>
        <taxon>Bacteria</taxon>
        <taxon>Pseudomonadati</taxon>
        <taxon>Bacteroidota</taxon>
        <taxon>Sphingobacteriia</taxon>
        <taxon>Sphingobacteriales</taxon>
        <taxon>Sphingobacteriaceae</taxon>
        <taxon>Daejeonella</taxon>
    </lineage>
</organism>
<evidence type="ECO:0000256" key="1">
    <source>
        <dbReference type="SAM" id="Phobius"/>
    </source>
</evidence>
<feature type="transmembrane region" description="Helical" evidence="1">
    <location>
        <begin position="127"/>
        <end position="148"/>
    </location>
</feature>
<evidence type="ECO:0000313" key="2">
    <source>
        <dbReference type="EMBL" id="SKB82749.1"/>
    </source>
</evidence>
<keyword evidence="1" id="KW-0812">Transmembrane</keyword>
<sequence>MPNRQVKGGFEISQSLNSYRIIMKDKGLRFLIFMVLTAAWLMVMRTMTAPLDSGLIIDFEYIGTASNAISFLAGLRDSGQLDLLTRSIFLDFIFPLLYGATFYYATAWICHKLPKGHMFNRFRDISILTFIAVLCDYLENLSLIKLIYYPPEDIYAYLAYFFAATKFTLLGIVLAHFIISGLIVVLESKKGTPAS</sequence>
<feature type="transmembrane region" description="Helical" evidence="1">
    <location>
        <begin position="88"/>
        <end position="106"/>
    </location>
</feature>
<reference evidence="3" key="1">
    <citation type="submission" date="2017-02" db="EMBL/GenBank/DDBJ databases">
        <authorList>
            <person name="Varghese N."/>
            <person name="Submissions S."/>
        </authorList>
    </citation>
    <scope>NUCLEOTIDE SEQUENCE [LARGE SCALE GENOMIC DNA]</scope>
    <source>
        <strain evidence="3">DSM 22385</strain>
    </source>
</reference>
<keyword evidence="1" id="KW-1133">Transmembrane helix</keyword>
<feature type="transmembrane region" description="Helical" evidence="1">
    <location>
        <begin position="154"/>
        <end position="186"/>
    </location>
</feature>
<proteinExistence type="predicted"/>
<dbReference type="OrthoDB" id="5198105at2"/>